<proteinExistence type="predicted"/>
<feature type="domain" description="Cyclic nucleotide-binding" evidence="1">
    <location>
        <begin position="41"/>
        <end position="106"/>
    </location>
</feature>
<dbReference type="SUPFAM" id="SSF51206">
    <property type="entry name" value="cAMP-binding domain-like"/>
    <property type="match status" value="1"/>
</dbReference>
<dbReference type="EMBL" id="CAJNOR010017419">
    <property type="protein sequence ID" value="CAF1687303.1"/>
    <property type="molecule type" value="Genomic_DNA"/>
</dbReference>
<name>A0A816HH69_ADIRI</name>
<evidence type="ECO:0000313" key="2">
    <source>
        <dbReference type="EMBL" id="CAF1687303.1"/>
    </source>
</evidence>
<organism evidence="2 3">
    <name type="scientific">Adineta ricciae</name>
    <name type="common">Rotifer</name>
    <dbReference type="NCBI Taxonomy" id="249248"/>
    <lineage>
        <taxon>Eukaryota</taxon>
        <taxon>Metazoa</taxon>
        <taxon>Spiralia</taxon>
        <taxon>Gnathifera</taxon>
        <taxon>Rotifera</taxon>
        <taxon>Eurotatoria</taxon>
        <taxon>Bdelloidea</taxon>
        <taxon>Adinetida</taxon>
        <taxon>Adinetidae</taxon>
        <taxon>Adineta</taxon>
    </lineage>
</organism>
<reference evidence="2" key="1">
    <citation type="submission" date="2021-02" db="EMBL/GenBank/DDBJ databases">
        <authorList>
            <person name="Nowell W R."/>
        </authorList>
    </citation>
    <scope>NUCLEOTIDE SEQUENCE</scope>
</reference>
<dbReference type="Gene3D" id="2.60.120.10">
    <property type="entry name" value="Jelly Rolls"/>
    <property type="match status" value="1"/>
</dbReference>
<gene>
    <name evidence="2" type="ORF">XAT740_LOCUS62340</name>
</gene>
<dbReference type="AlphaFoldDB" id="A0A816HH69"/>
<dbReference type="InterPro" id="IPR000595">
    <property type="entry name" value="cNMP-bd_dom"/>
</dbReference>
<dbReference type="PROSITE" id="PS50042">
    <property type="entry name" value="CNMP_BINDING_3"/>
    <property type="match status" value="1"/>
</dbReference>
<keyword evidence="3" id="KW-1185">Reference proteome</keyword>
<evidence type="ECO:0000259" key="1">
    <source>
        <dbReference type="PROSITE" id="PS50042"/>
    </source>
</evidence>
<accession>A0A816HH69</accession>
<feature type="non-terminal residue" evidence="2">
    <location>
        <position position="1"/>
    </location>
</feature>
<dbReference type="InterPro" id="IPR014710">
    <property type="entry name" value="RmlC-like_jellyroll"/>
</dbReference>
<dbReference type="Proteomes" id="UP000663828">
    <property type="component" value="Unassembled WGS sequence"/>
</dbReference>
<sequence length="106" mass="12036">MKLLSGSPLTDKTQPIIVSLDWTERLDKRPTDRTSDDLDVIFSRLKDVKALEKFHPLLIQQLCYYSYFENLEKGVTLFRTGDLGANWFAILSGNVDVCVPSENGKV</sequence>
<evidence type="ECO:0000313" key="3">
    <source>
        <dbReference type="Proteomes" id="UP000663828"/>
    </source>
</evidence>
<comment type="caution">
    <text evidence="2">The sequence shown here is derived from an EMBL/GenBank/DDBJ whole genome shotgun (WGS) entry which is preliminary data.</text>
</comment>
<dbReference type="InterPro" id="IPR018490">
    <property type="entry name" value="cNMP-bd_dom_sf"/>
</dbReference>
<protein>
    <recommendedName>
        <fullName evidence="1">Cyclic nucleotide-binding domain-containing protein</fullName>
    </recommendedName>
</protein>